<sequence length="189" mass="20272">MEIPVIFLGGQYNHLIVRALKEIGVSSRLVLPQAAMDAVKGANGLIMGGGPYSVNDGLARFGALPEIVESAGFPILGICLSHQLIGKILGGEVVKGRRPEYGRTVIRVIDEDDILAGVGSEFVAWASHNDEVVRTGRERFTVLAESEFCGVEALRAEGREVYGVQFHPEVAETPVGKQILKNFAGICKS</sequence>
<organism evidence="9 10">
    <name type="scientific">Methanosuratincola subterraneus</name>
    <dbReference type="NCBI Taxonomy" id="2593994"/>
    <lineage>
        <taxon>Archaea</taxon>
        <taxon>Thermoproteota</taxon>
        <taxon>Methanosuratincolia</taxon>
        <taxon>Candidatus Methanomethylicales</taxon>
        <taxon>Candidatus Methanomethylicaceae</taxon>
        <taxon>Candidatus Methanosuratincola (ex Vanwonterghem et al. 2016)</taxon>
    </lineage>
</organism>
<evidence type="ECO:0000256" key="4">
    <source>
        <dbReference type="ARBA" id="ARBA00022749"/>
    </source>
</evidence>
<dbReference type="PROSITE" id="PS51273">
    <property type="entry name" value="GATASE_TYPE_1"/>
    <property type="match status" value="1"/>
</dbReference>
<evidence type="ECO:0000313" key="9">
    <source>
        <dbReference type="EMBL" id="RWX73944.1"/>
    </source>
</evidence>
<evidence type="ECO:0000256" key="3">
    <source>
        <dbReference type="ARBA" id="ARBA00022741"/>
    </source>
</evidence>
<dbReference type="Gene3D" id="3.40.50.880">
    <property type="match status" value="1"/>
</dbReference>
<evidence type="ECO:0000256" key="1">
    <source>
        <dbReference type="ARBA" id="ARBA00002332"/>
    </source>
</evidence>
<dbReference type="GO" id="GO:0003921">
    <property type="term" value="F:GMP synthase activity"/>
    <property type="evidence" value="ECO:0007669"/>
    <property type="project" value="TreeGrafter"/>
</dbReference>
<dbReference type="PANTHER" id="PTHR11922">
    <property type="entry name" value="GMP SYNTHASE-RELATED"/>
    <property type="match status" value="1"/>
</dbReference>
<evidence type="ECO:0000256" key="6">
    <source>
        <dbReference type="ARBA" id="ARBA00022840"/>
    </source>
</evidence>
<dbReference type="Proteomes" id="UP000288215">
    <property type="component" value="Unassembled WGS sequence"/>
</dbReference>
<dbReference type="NCBIfam" id="TIGR00888">
    <property type="entry name" value="guaA_Nterm"/>
    <property type="match status" value="1"/>
</dbReference>
<dbReference type="GO" id="GO:0005829">
    <property type="term" value="C:cytosol"/>
    <property type="evidence" value="ECO:0007669"/>
    <property type="project" value="TreeGrafter"/>
</dbReference>
<comment type="function">
    <text evidence="1">Catalyzes the synthesis of GMP from XMP.</text>
</comment>
<keyword evidence="7" id="KW-0315">Glutamine amidotransferase</keyword>
<gene>
    <name evidence="9" type="ORF">Metus_0723</name>
</gene>
<keyword evidence="6" id="KW-0067">ATP-binding</keyword>
<protein>
    <recommendedName>
        <fullName evidence="8">Glutamine amidotransferase domain-containing protein</fullName>
    </recommendedName>
</protein>
<keyword evidence="5" id="KW-0658">Purine biosynthesis</keyword>
<dbReference type="InterPro" id="IPR004739">
    <property type="entry name" value="GMP_synth_GATase"/>
</dbReference>
<reference evidence="9 10" key="1">
    <citation type="submission" date="2018-12" db="EMBL/GenBank/DDBJ databases">
        <title>The complete genome of the methanogenic archaea of the candidate phylum Verstraetearchaeota, obtained from the metagenome of underground thermal water.</title>
        <authorList>
            <person name="Kadnikov V.V."/>
            <person name="Mardanov A.V."/>
            <person name="Beletsky A.V."/>
            <person name="Karnachuk O.V."/>
            <person name="Ravin N.V."/>
        </authorList>
    </citation>
    <scope>NUCLEOTIDE SEQUENCE [LARGE SCALE GENOMIC DNA]</scope>
    <source>
        <strain evidence="9">Ch88</strain>
    </source>
</reference>
<evidence type="ECO:0000313" key="10">
    <source>
        <dbReference type="Proteomes" id="UP000288215"/>
    </source>
</evidence>
<proteinExistence type="predicted"/>
<keyword evidence="3" id="KW-0547">Nucleotide-binding</keyword>
<dbReference type="InterPro" id="IPR017926">
    <property type="entry name" value="GATASE"/>
</dbReference>
<dbReference type="EMBL" id="RXGA01000002">
    <property type="protein sequence ID" value="RWX73944.1"/>
    <property type="molecule type" value="Genomic_DNA"/>
</dbReference>
<keyword evidence="2" id="KW-0436">Ligase</keyword>
<dbReference type="AlphaFoldDB" id="A0A3S3RCM8"/>
<dbReference type="GO" id="GO:0005524">
    <property type="term" value="F:ATP binding"/>
    <property type="evidence" value="ECO:0007669"/>
    <property type="project" value="UniProtKB-KW"/>
</dbReference>
<dbReference type="InterPro" id="IPR029062">
    <property type="entry name" value="Class_I_gatase-like"/>
</dbReference>
<accession>A0A3S3RCM8</accession>
<evidence type="ECO:0000259" key="8">
    <source>
        <dbReference type="Pfam" id="PF00117"/>
    </source>
</evidence>
<dbReference type="PRINTS" id="PR00096">
    <property type="entry name" value="GATASE"/>
</dbReference>
<keyword evidence="4" id="KW-0332">GMP biosynthesis</keyword>
<evidence type="ECO:0000256" key="5">
    <source>
        <dbReference type="ARBA" id="ARBA00022755"/>
    </source>
</evidence>
<dbReference type="NCBIfam" id="NF001975">
    <property type="entry name" value="PRK00758.1"/>
    <property type="match status" value="1"/>
</dbReference>
<dbReference type="SUPFAM" id="SSF52317">
    <property type="entry name" value="Class I glutamine amidotransferase-like"/>
    <property type="match status" value="1"/>
</dbReference>
<feature type="domain" description="Glutamine amidotransferase" evidence="8">
    <location>
        <begin position="9"/>
        <end position="183"/>
    </location>
</feature>
<evidence type="ECO:0000256" key="2">
    <source>
        <dbReference type="ARBA" id="ARBA00022598"/>
    </source>
</evidence>
<evidence type="ECO:0000256" key="7">
    <source>
        <dbReference type="ARBA" id="ARBA00022962"/>
    </source>
</evidence>
<dbReference type="PRINTS" id="PR00097">
    <property type="entry name" value="ANTSNTHASEII"/>
</dbReference>
<dbReference type="Pfam" id="PF00117">
    <property type="entry name" value="GATase"/>
    <property type="match status" value="1"/>
</dbReference>
<name>A0A3S3RCM8_METS7</name>
<comment type="caution">
    <text evidence="9">The sequence shown here is derived from an EMBL/GenBank/DDBJ whole genome shotgun (WGS) entry which is preliminary data.</text>
</comment>
<dbReference type="PANTHER" id="PTHR11922:SF2">
    <property type="entry name" value="GMP SYNTHASE [GLUTAMINE-HYDROLYZING]"/>
    <property type="match status" value="1"/>
</dbReference>